<dbReference type="InterPro" id="IPR012336">
    <property type="entry name" value="Thioredoxin-like_fold"/>
</dbReference>
<dbReference type="EMBL" id="MEYH01000109">
    <property type="protein sequence ID" value="OGD13486.1"/>
    <property type="molecule type" value="Genomic_DNA"/>
</dbReference>
<sequence length="183" mass="21464">MKILPTKRDKIMVLVILLVIIFFFVLKSYFKINEQNAEAVEEANPLALNWLSYNEGLALAEKENKYVLIDFYTDWCGYCKKMDKETYSKEEVKKILNENFVVVKVNAESDNKVIENEKEITERELAKLYQVSGYPTTWFLESNHNRVAPLPGYVTTEQFIPVLNYIGEGWYKSISFKEYSEKI</sequence>
<dbReference type="PANTHER" id="PTHR15337">
    <property type="entry name" value="ANTERIOR GRADIENT PROTEIN-RELATED"/>
    <property type="match status" value="1"/>
</dbReference>
<dbReference type="InterPro" id="IPR017937">
    <property type="entry name" value="Thioredoxin_CS"/>
</dbReference>
<accession>A0A1F5A5Q2</accession>
<gene>
    <name evidence="6" type="ORF">A2V47_03645</name>
</gene>
<keyword evidence="2" id="KW-0676">Redox-active center</keyword>
<dbReference type="Proteomes" id="UP000177701">
    <property type="component" value="Unassembled WGS sequence"/>
</dbReference>
<dbReference type="Gene3D" id="3.40.30.10">
    <property type="entry name" value="Glutaredoxin"/>
    <property type="match status" value="1"/>
</dbReference>
<dbReference type="InterPro" id="IPR036249">
    <property type="entry name" value="Thioredoxin-like_sf"/>
</dbReference>
<dbReference type="PANTHER" id="PTHR15337:SF11">
    <property type="entry name" value="THIOREDOXIN DOMAIN-CONTAINING PROTEIN"/>
    <property type="match status" value="1"/>
</dbReference>
<name>A0A1F5A5Q2_9BACT</name>
<comment type="caution">
    <text evidence="6">The sequence shown here is derived from an EMBL/GenBank/DDBJ whole genome shotgun (WGS) entry which is preliminary data.</text>
</comment>
<organism evidence="6 7">
    <name type="scientific">Candidatus Sediminicultor quintus</name>
    <dbReference type="NCBI Taxonomy" id="1797291"/>
    <lineage>
        <taxon>Bacteria</taxon>
        <taxon>Pseudomonadati</taxon>
        <taxon>Atribacterota</taxon>
        <taxon>Candidatus Phoenicimicrobiia</taxon>
        <taxon>Candidatus Pheonicimicrobiales</taxon>
        <taxon>Candidatus Phoenicimicrobiaceae</taxon>
        <taxon>Candidatus Sediminicultor</taxon>
    </lineage>
</organism>
<keyword evidence="1" id="KW-0732">Signal</keyword>
<keyword evidence="3" id="KW-0175">Coiled coil</keyword>
<evidence type="ECO:0000313" key="6">
    <source>
        <dbReference type="EMBL" id="OGD13486.1"/>
    </source>
</evidence>
<keyword evidence="4" id="KW-0812">Transmembrane</keyword>
<dbReference type="SUPFAM" id="SSF52833">
    <property type="entry name" value="Thioredoxin-like"/>
    <property type="match status" value="1"/>
</dbReference>
<dbReference type="InterPro" id="IPR013766">
    <property type="entry name" value="Thioredoxin_domain"/>
</dbReference>
<dbReference type="InterPro" id="IPR051099">
    <property type="entry name" value="AGR/TXD"/>
</dbReference>
<dbReference type="STRING" id="1797291.A2V47_03645"/>
<reference evidence="6 7" key="1">
    <citation type="journal article" date="2016" name="Nat. Commun.">
        <title>Thousands of microbial genomes shed light on interconnected biogeochemical processes in an aquifer system.</title>
        <authorList>
            <person name="Anantharaman K."/>
            <person name="Brown C.T."/>
            <person name="Hug L.A."/>
            <person name="Sharon I."/>
            <person name="Castelle C.J."/>
            <person name="Probst A.J."/>
            <person name="Thomas B.C."/>
            <person name="Singh A."/>
            <person name="Wilkins M.J."/>
            <person name="Karaoz U."/>
            <person name="Brodie E.L."/>
            <person name="Williams K.H."/>
            <person name="Hubbard S.S."/>
            <person name="Banfield J.F."/>
        </authorList>
    </citation>
    <scope>NUCLEOTIDE SEQUENCE [LARGE SCALE GENOMIC DNA]</scope>
</reference>
<dbReference type="AlphaFoldDB" id="A0A1F5A5Q2"/>
<proteinExistence type="predicted"/>
<evidence type="ECO:0000256" key="3">
    <source>
        <dbReference type="SAM" id="Coils"/>
    </source>
</evidence>
<keyword evidence="4" id="KW-0472">Membrane</keyword>
<evidence type="ECO:0000256" key="4">
    <source>
        <dbReference type="SAM" id="Phobius"/>
    </source>
</evidence>
<evidence type="ECO:0000256" key="2">
    <source>
        <dbReference type="ARBA" id="ARBA00023284"/>
    </source>
</evidence>
<dbReference type="PROSITE" id="PS51352">
    <property type="entry name" value="THIOREDOXIN_2"/>
    <property type="match status" value="1"/>
</dbReference>
<evidence type="ECO:0000256" key="1">
    <source>
        <dbReference type="ARBA" id="ARBA00022729"/>
    </source>
</evidence>
<keyword evidence="4" id="KW-1133">Transmembrane helix</keyword>
<feature type="coiled-coil region" evidence="3">
    <location>
        <begin position="104"/>
        <end position="131"/>
    </location>
</feature>
<evidence type="ECO:0000259" key="5">
    <source>
        <dbReference type="PROSITE" id="PS51352"/>
    </source>
</evidence>
<evidence type="ECO:0000313" key="7">
    <source>
        <dbReference type="Proteomes" id="UP000177701"/>
    </source>
</evidence>
<feature type="domain" description="Thioredoxin" evidence="5">
    <location>
        <begin position="26"/>
        <end position="168"/>
    </location>
</feature>
<protein>
    <recommendedName>
        <fullName evidence="5">Thioredoxin domain-containing protein</fullName>
    </recommendedName>
</protein>
<dbReference type="PROSITE" id="PS00194">
    <property type="entry name" value="THIOREDOXIN_1"/>
    <property type="match status" value="1"/>
</dbReference>
<feature type="transmembrane region" description="Helical" evidence="4">
    <location>
        <begin position="12"/>
        <end position="30"/>
    </location>
</feature>
<dbReference type="Pfam" id="PF13098">
    <property type="entry name" value="Thioredoxin_2"/>
    <property type="match status" value="1"/>
</dbReference>